<organism evidence="2 3">
    <name type="scientific">Podospora australis</name>
    <dbReference type="NCBI Taxonomy" id="1536484"/>
    <lineage>
        <taxon>Eukaryota</taxon>
        <taxon>Fungi</taxon>
        <taxon>Dikarya</taxon>
        <taxon>Ascomycota</taxon>
        <taxon>Pezizomycotina</taxon>
        <taxon>Sordariomycetes</taxon>
        <taxon>Sordariomycetidae</taxon>
        <taxon>Sordariales</taxon>
        <taxon>Podosporaceae</taxon>
        <taxon>Podospora</taxon>
    </lineage>
</organism>
<evidence type="ECO:0000259" key="1">
    <source>
        <dbReference type="Pfam" id="PF01636"/>
    </source>
</evidence>
<evidence type="ECO:0000313" key="2">
    <source>
        <dbReference type="EMBL" id="KAK4191089.1"/>
    </source>
</evidence>
<dbReference type="AlphaFoldDB" id="A0AAN6WZB3"/>
<feature type="domain" description="Aminoglycoside phosphotransferase" evidence="1">
    <location>
        <begin position="140"/>
        <end position="277"/>
    </location>
</feature>
<dbReference type="EMBL" id="MU864361">
    <property type="protein sequence ID" value="KAK4191089.1"/>
    <property type="molecule type" value="Genomic_DNA"/>
</dbReference>
<keyword evidence="2" id="KW-0808">Transferase</keyword>
<protein>
    <submittedName>
        <fullName evidence="2">Kinase-like domain protein</fullName>
    </submittedName>
</protein>
<dbReference type="Pfam" id="PF01636">
    <property type="entry name" value="APH"/>
    <property type="match status" value="1"/>
</dbReference>
<reference evidence="2" key="2">
    <citation type="submission" date="2023-05" db="EMBL/GenBank/DDBJ databases">
        <authorList>
            <consortium name="Lawrence Berkeley National Laboratory"/>
            <person name="Steindorff A."/>
            <person name="Hensen N."/>
            <person name="Bonometti L."/>
            <person name="Westerberg I."/>
            <person name="Brannstrom I.O."/>
            <person name="Guillou S."/>
            <person name="Cros-Aarteil S."/>
            <person name="Calhoun S."/>
            <person name="Haridas S."/>
            <person name="Kuo A."/>
            <person name="Mondo S."/>
            <person name="Pangilinan J."/>
            <person name="Riley R."/>
            <person name="Labutti K."/>
            <person name="Andreopoulos B."/>
            <person name="Lipzen A."/>
            <person name="Chen C."/>
            <person name="Yanf M."/>
            <person name="Daum C."/>
            <person name="Ng V."/>
            <person name="Clum A."/>
            <person name="Ohm R."/>
            <person name="Martin F."/>
            <person name="Silar P."/>
            <person name="Natvig D."/>
            <person name="Lalanne C."/>
            <person name="Gautier V."/>
            <person name="Ament-Velasquez S.L."/>
            <person name="Kruys A."/>
            <person name="Hutchinson M.I."/>
            <person name="Powell A.J."/>
            <person name="Barry K."/>
            <person name="Miller A.N."/>
            <person name="Grigoriev I.V."/>
            <person name="Debuchy R."/>
            <person name="Gladieux P."/>
            <person name="Thoren M.H."/>
            <person name="Johannesson H."/>
        </authorList>
    </citation>
    <scope>NUCLEOTIDE SEQUENCE</scope>
    <source>
        <strain evidence="2">PSN309</strain>
    </source>
</reference>
<comment type="caution">
    <text evidence="2">The sequence shown here is derived from an EMBL/GenBank/DDBJ whole genome shotgun (WGS) entry which is preliminary data.</text>
</comment>
<dbReference type="GO" id="GO:0016301">
    <property type="term" value="F:kinase activity"/>
    <property type="evidence" value="ECO:0007669"/>
    <property type="project" value="UniProtKB-KW"/>
</dbReference>
<dbReference type="Proteomes" id="UP001302126">
    <property type="component" value="Unassembled WGS sequence"/>
</dbReference>
<reference evidence="2" key="1">
    <citation type="journal article" date="2023" name="Mol. Phylogenet. Evol.">
        <title>Genome-scale phylogeny and comparative genomics of the fungal order Sordariales.</title>
        <authorList>
            <person name="Hensen N."/>
            <person name="Bonometti L."/>
            <person name="Westerberg I."/>
            <person name="Brannstrom I.O."/>
            <person name="Guillou S."/>
            <person name="Cros-Aarteil S."/>
            <person name="Calhoun S."/>
            <person name="Haridas S."/>
            <person name="Kuo A."/>
            <person name="Mondo S."/>
            <person name="Pangilinan J."/>
            <person name="Riley R."/>
            <person name="LaButti K."/>
            <person name="Andreopoulos B."/>
            <person name="Lipzen A."/>
            <person name="Chen C."/>
            <person name="Yan M."/>
            <person name="Daum C."/>
            <person name="Ng V."/>
            <person name="Clum A."/>
            <person name="Steindorff A."/>
            <person name="Ohm R.A."/>
            <person name="Martin F."/>
            <person name="Silar P."/>
            <person name="Natvig D.O."/>
            <person name="Lalanne C."/>
            <person name="Gautier V."/>
            <person name="Ament-Velasquez S.L."/>
            <person name="Kruys A."/>
            <person name="Hutchinson M.I."/>
            <person name="Powell A.J."/>
            <person name="Barry K."/>
            <person name="Miller A.N."/>
            <person name="Grigoriev I.V."/>
            <person name="Debuchy R."/>
            <person name="Gladieux P."/>
            <person name="Hiltunen Thoren M."/>
            <person name="Johannesson H."/>
        </authorList>
    </citation>
    <scope>NUCLEOTIDE SEQUENCE</scope>
    <source>
        <strain evidence="2">PSN309</strain>
    </source>
</reference>
<dbReference type="InterPro" id="IPR002575">
    <property type="entry name" value="Aminoglycoside_PTrfase"/>
</dbReference>
<name>A0AAN6WZB3_9PEZI</name>
<accession>A0AAN6WZB3</accession>
<keyword evidence="2" id="KW-0418">Kinase</keyword>
<evidence type="ECO:0000313" key="3">
    <source>
        <dbReference type="Proteomes" id="UP001302126"/>
    </source>
</evidence>
<sequence length="328" mass="36836">MKHGGLIGVLIEDGRDFSRAIAPAARAVCCKNSINPYVSNPDDIPATDPYADVPLYGRYFPRQDDFCVDGQHVNSRSAASLRYWKSVLEFCTESVRIYPADEGGRDVFALGSVIVKSSHLHSSGIEIDYSYADANEAQAIAIAKSILKDVRVAEILFSGKINGRQVLVQERLPGVGLNVAWPYLSHTQQEAFKRQARDIVRQLHAVKPTDGRKTRSHVVQDPNILSNGRINPLEGDILFSDTNNDPDISFMHNEFTEYNIIVDNDRIVGLVGWEMSGFFGWRTAGEVHRRIRTPQREHFANVKLSEEKLQEIMVWKDLYDVGVHEAVV</sequence>
<dbReference type="SUPFAM" id="SSF56112">
    <property type="entry name" value="Protein kinase-like (PK-like)"/>
    <property type="match status" value="1"/>
</dbReference>
<dbReference type="InterPro" id="IPR011009">
    <property type="entry name" value="Kinase-like_dom_sf"/>
</dbReference>
<proteinExistence type="predicted"/>
<gene>
    <name evidence="2" type="ORF">QBC35DRAFT_520985</name>
</gene>
<keyword evidence="3" id="KW-1185">Reference proteome</keyword>